<dbReference type="EMBL" id="CP133149">
    <property type="protein sequence ID" value="WVT06110.1"/>
    <property type="molecule type" value="Genomic_DNA"/>
</dbReference>
<accession>A0ABZ2BEZ3</accession>
<dbReference type="SUPFAM" id="SSF52172">
    <property type="entry name" value="CheY-like"/>
    <property type="match status" value="1"/>
</dbReference>
<name>A0ABZ2BEZ3_9HYPH</name>
<dbReference type="SMART" id="SM00448">
    <property type="entry name" value="REC"/>
    <property type="match status" value="1"/>
</dbReference>
<evidence type="ECO:0000313" key="4">
    <source>
        <dbReference type="EMBL" id="WVT06110.1"/>
    </source>
</evidence>
<gene>
    <name evidence="4" type="ORF">RB548_20865</name>
</gene>
<dbReference type="InterPro" id="IPR050595">
    <property type="entry name" value="Bact_response_regulator"/>
</dbReference>
<dbReference type="InterPro" id="IPR001789">
    <property type="entry name" value="Sig_transdc_resp-reg_receiver"/>
</dbReference>
<evidence type="ECO:0000313" key="5">
    <source>
        <dbReference type="Proteomes" id="UP001432360"/>
    </source>
</evidence>
<dbReference type="PANTHER" id="PTHR44591:SF25">
    <property type="entry name" value="CHEMOTAXIS TWO-COMPONENT RESPONSE REGULATOR"/>
    <property type="match status" value="1"/>
</dbReference>
<keyword evidence="1 2" id="KW-0597">Phosphoprotein</keyword>
<proteinExistence type="predicted"/>
<dbReference type="Gene3D" id="3.40.50.2300">
    <property type="match status" value="1"/>
</dbReference>
<dbReference type="PANTHER" id="PTHR44591">
    <property type="entry name" value="STRESS RESPONSE REGULATOR PROTEIN 1"/>
    <property type="match status" value="1"/>
</dbReference>
<keyword evidence="5" id="KW-1185">Reference proteome</keyword>
<geneLocation type="plasmid" evidence="4 5">
    <name>pSchITTGS70a</name>
</geneLocation>
<sequence>MPWRLGFALVVEISQNLGDSGIAPMAFFAWHRQFHVSALDGRPRVLQQKAKGGTMKSLLVSVVDDDRHFRESMRRLMRSLGYTVETFSSAADFLASPRLPETACLIGDIHMPAMTGLELHRRLVDTGHAIPTILVTAFPIDADRVRALNDGVVCYLRKPVDDEKLKRCVAAVLTIGGTTPGDSRDLTPRQAR</sequence>
<evidence type="ECO:0000256" key="2">
    <source>
        <dbReference type="PROSITE-ProRule" id="PRU00169"/>
    </source>
</evidence>
<feature type="domain" description="Response regulatory" evidence="3">
    <location>
        <begin position="59"/>
        <end position="173"/>
    </location>
</feature>
<dbReference type="PROSITE" id="PS50110">
    <property type="entry name" value="RESPONSE_REGULATORY"/>
    <property type="match status" value="1"/>
</dbReference>
<reference evidence="4" key="1">
    <citation type="submission" date="2023-08" db="EMBL/GenBank/DDBJ databases">
        <title>Complete genome sequence of Sinorhizobium chiapanecum ITTG S70 isolated from Acaciella angustissima nodules in Chiapas-Mexico.</title>
        <authorList>
            <person name="Rincon-Rosales R."/>
            <person name="Rogel M.A."/>
            <person name="Rincon-Medina C.I."/>
            <person name="Guerrero G."/>
            <person name="Manzano-Gomez L.A."/>
            <person name="Lopez-Lopez A."/>
            <person name="Rincon Molina F.A."/>
            <person name="Martinez-Romero E."/>
        </authorList>
    </citation>
    <scope>NUCLEOTIDE SEQUENCE</scope>
    <source>
        <strain evidence="4">ITTG S70</strain>
        <plasmid evidence="4">pSchITTGS70a</plasmid>
    </source>
</reference>
<evidence type="ECO:0000256" key="1">
    <source>
        <dbReference type="ARBA" id="ARBA00022553"/>
    </source>
</evidence>
<keyword evidence="4" id="KW-0614">Plasmid</keyword>
<protein>
    <submittedName>
        <fullName evidence="4">Response regulator</fullName>
    </submittedName>
</protein>
<organism evidence="4 5">
    <name type="scientific">Sinorhizobium chiapasense</name>
    <dbReference type="NCBI Taxonomy" id="501572"/>
    <lineage>
        <taxon>Bacteria</taxon>
        <taxon>Pseudomonadati</taxon>
        <taxon>Pseudomonadota</taxon>
        <taxon>Alphaproteobacteria</taxon>
        <taxon>Hyphomicrobiales</taxon>
        <taxon>Rhizobiaceae</taxon>
        <taxon>Sinorhizobium/Ensifer group</taxon>
        <taxon>Sinorhizobium</taxon>
    </lineage>
</organism>
<dbReference type="InterPro" id="IPR011006">
    <property type="entry name" value="CheY-like_superfamily"/>
</dbReference>
<evidence type="ECO:0000259" key="3">
    <source>
        <dbReference type="PROSITE" id="PS50110"/>
    </source>
</evidence>
<dbReference type="RefSeq" id="WP_331375176.1">
    <property type="nucleotide sequence ID" value="NZ_CP133149.1"/>
</dbReference>
<dbReference type="Proteomes" id="UP001432360">
    <property type="component" value="Plasmid pSchITTGS70a"/>
</dbReference>
<feature type="modified residue" description="4-aspartylphosphate" evidence="2">
    <location>
        <position position="108"/>
    </location>
</feature>
<dbReference type="Pfam" id="PF00072">
    <property type="entry name" value="Response_reg"/>
    <property type="match status" value="1"/>
</dbReference>